<comment type="caution">
    <text evidence="1">The sequence shown here is derived from an EMBL/GenBank/DDBJ whole genome shotgun (WGS) entry which is preliminary data.</text>
</comment>
<dbReference type="Proteomes" id="UP000799754">
    <property type="component" value="Unassembled WGS sequence"/>
</dbReference>
<protein>
    <submittedName>
        <fullName evidence="1">RhoGAP-domain-containing protein</fullName>
    </submittedName>
</protein>
<name>A0ACB6RQX1_9PLEO</name>
<proteinExistence type="predicted"/>
<evidence type="ECO:0000313" key="2">
    <source>
        <dbReference type="Proteomes" id="UP000799754"/>
    </source>
</evidence>
<dbReference type="EMBL" id="MU006731">
    <property type="protein sequence ID" value="KAF2624365.1"/>
    <property type="molecule type" value="Genomic_DNA"/>
</dbReference>
<sequence length="1311" mass="143775">MAALMAAAGSPEAALLAMWKEKQSQASHNQQLWRLVEKQRAMVIGLQKDLERALKDKDRYRKKMKEYAEQAQPVPGALQRSDTFDSVVGREHSESPAPSERPEEPVKPAESAPVEHKAAPQTQGQFATQLYPESQLPTSPAHSLIASPTASSINSAINSPTDYSVKPLALGNKGLGLNAALQENTLDSRVTEKAPRPVTPPRPDTATSSGSNGTTLQPQLAVTQATPELRSGGFSSPPRKPAQPLRKAPPAPLNLSKPVTTSAHLHQASNEDDDDSDYDDTLEVEEIPIVAERGRRKTREDDDRAREAVALKDEEARSKSAKKKSESKGKSRSTPVEAPEDDPVPQMVALPQSSRQFNPLQAGLPLSPRHPPAGSLNAMLSPTASEGSMVANRSAFASPLLSPGLPTSPRPGDRPPGSPLPRNLKQSIASPPMSPTATVQPGSRTLQQPGPLPPNTPQSYQSPPGSQAEKPTQSKRSPDLLTVPNAQPSPDSTSSSPTLNDMPDAEHVYRGLVSEQYPGLLLPPNALPSIEVKVFSSRLRPSRLSILAPRPQEEDPVFILAIYARSNNKQLWRLEKNIASLPALDAQLRSLSDFQGRLPDRILFSGHAPAKIDARRVALNQYFDAMLETNMSEKAALTVCDYFSTDVIGAQTGDRLTPEPTLAPAASVPRTKGNKEGYLTKRGKNFGGWKARYFILEGSEFRYYEVEGGAHLGTIKLLNAQIGKQSQQQSNQSPQRRDDGEDNQYRHAFLILEPKRKDSASLVRHVLCAENDEERDAWVDALLQHVDYRDETSPVEAKPAVPARLQKPQHNKTPDRSLSRDSPDADQQTDKLQSLSYDDTVAAEAPVRGPNHRDAMGSKPSRGSPKNSSFSQGSMGHYPAISAPSNATPIQNAENWGNKPATGPTTIKDKKRSIFGFRGRGGSSDLAPIQVNSTPLPIVSETRGLPPNRNVFGMTLQEAVEFSQPLNLGAQLPSVVFRCLEYLKDKKAIKEEGIFRLSGSNIVIKGLRDRFNSEGDVPLVEGPYTDVHAVASLLKLYLRELPASILTRELHLDFLKVLDMDERSKKIQSFNVLVHKLPIANFELLRHLSSFLIEVVDNSQLNKMTVRNVGIVFAPTLNIPAPLIAFFLTDFMDIFGSPLDEASSPIHEIRANNTHLGDEAIRSPRRQMFSDLPTPAYNETTFQQRFDRRPPQFQDSAPPSYPAPQPPQQQQERGRNGSYDSGFIPMRPSYDAPQYEQAYQNGEGYGSLNSAVQGNSREQRQRRRESGMLLMNMGMGGQRKGSSGSSASSNQRLREDARANPLMVREETAFD</sequence>
<reference evidence="1" key="1">
    <citation type="journal article" date="2020" name="Stud. Mycol.">
        <title>101 Dothideomycetes genomes: a test case for predicting lifestyles and emergence of pathogens.</title>
        <authorList>
            <person name="Haridas S."/>
            <person name="Albert R."/>
            <person name="Binder M."/>
            <person name="Bloem J."/>
            <person name="Labutti K."/>
            <person name="Salamov A."/>
            <person name="Andreopoulos B."/>
            <person name="Baker S."/>
            <person name="Barry K."/>
            <person name="Bills G."/>
            <person name="Bluhm B."/>
            <person name="Cannon C."/>
            <person name="Castanera R."/>
            <person name="Culley D."/>
            <person name="Daum C."/>
            <person name="Ezra D."/>
            <person name="Gonzalez J."/>
            <person name="Henrissat B."/>
            <person name="Kuo A."/>
            <person name="Liang C."/>
            <person name="Lipzen A."/>
            <person name="Lutzoni F."/>
            <person name="Magnuson J."/>
            <person name="Mondo S."/>
            <person name="Nolan M."/>
            <person name="Ohm R."/>
            <person name="Pangilinan J."/>
            <person name="Park H.-J."/>
            <person name="Ramirez L."/>
            <person name="Alfaro M."/>
            <person name="Sun H."/>
            <person name="Tritt A."/>
            <person name="Yoshinaga Y."/>
            <person name="Zwiers L.-H."/>
            <person name="Turgeon B."/>
            <person name="Goodwin S."/>
            <person name="Spatafora J."/>
            <person name="Crous P."/>
            <person name="Grigoriev I."/>
        </authorList>
    </citation>
    <scope>NUCLEOTIDE SEQUENCE</scope>
    <source>
        <strain evidence="1">CBS 525.71</strain>
    </source>
</reference>
<gene>
    <name evidence="1" type="ORF">BU25DRAFT_413616</name>
</gene>
<organism evidence="1 2">
    <name type="scientific">Macroventuria anomochaeta</name>
    <dbReference type="NCBI Taxonomy" id="301207"/>
    <lineage>
        <taxon>Eukaryota</taxon>
        <taxon>Fungi</taxon>
        <taxon>Dikarya</taxon>
        <taxon>Ascomycota</taxon>
        <taxon>Pezizomycotina</taxon>
        <taxon>Dothideomycetes</taxon>
        <taxon>Pleosporomycetidae</taxon>
        <taxon>Pleosporales</taxon>
        <taxon>Pleosporineae</taxon>
        <taxon>Didymellaceae</taxon>
        <taxon>Macroventuria</taxon>
    </lineage>
</organism>
<keyword evidence="2" id="KW-1185">Reference proteome</keyword>
<accession>A0ACB6RQX1</accession>
<evidence type="ECO:0000313" key="1">
    <source>
        <dbReference type="EMBL" id="KAF2624365.1"/>
    </source>
</evidence>